<accession>A0ABU6ZU66</accession>
<evidence type="ECO:0008006" key="4">
    <source>
        <dbReference type="Google" id="ProtNLM"/>
    </source>
</evidence>
<reference evidence="2 3" key="1">
    <citation type="journal article" date="2023" name="Plants (Basel)">
        <title>Bridging the Gap: Combining Genomics and Transcriptomics Approaches to Understand Stylosanthes scabra, an Orphan Legume from the Brazilian Caatinga.</title>
        <authorList>
            <person name="Ferreira-Neto J.R.C."/>
            <person name="da Silva M.D."/>
            <person name="Binneck E."/>
            <person name="de Melo N.F."/>
            <person name="da Silva R.H."/>
            <person name="de Melo A.L.T.M."/>
            <person name="Pandolfi V."/>
            <person name="Bustamante F.O."/>
            <person name="Brasileiro-Vidal A.C."/>
            <person name="Benko-Iseppon A.M."/>
        </authorList>
    </citation>
    <scope>NUCLEOTIDE SEQUENCE [LARGE SCALE GENOMIC DNA]</scope>
    <source>
        <tissue evidence="2">Leaves</tissue>
    </source>
</reference>
<organism evidence="2 3">
    <name type="scientific">Stylosanthes scabra</name>
    <dbReference type="NCBI Taxonomy" id="79078"/>
    <lineage>
        <taxon>Eukaryota</taxon>
        <taxon>Viridiplantae</taxon>
        <taxon>Streptophyta</taxon>
        <taxon>Embryophyta</taxon>
        <taxon>Tracheophyta</taxon>
        <taxon>Spermatophyta</taxon>
        <taxon>Magnoliopsida</taxon>
        <taxon>eudicotyledons</taxon>
        <taxon>Gunneridae</taxon>
        <taxon>Pentapetalae</taxon>
        <taxon>rosids</taxon>
        <taxon>fabids</taxon>
        <taxon>Fabales</taxon>
        <taxon>Fabaceae</taxon>
        <taxon>Papilionoideae</taxon>
        <taxon>50 kb inversion clade</taxon>
        <taxon>dalbergioids sensu lato</taxon>
        <taxon>Dalbergieae</taxon>
        <taxon>Pterocarpus clade</taxon>
        <taxon>Stylosanthes</taxon>
    </lineage>
</organism>
<feature type="compositionally biased region" description="Basic and acidic residues" evidence="1">
    <location>
        <begin position="297"/>
        <end position="307"/>
    </location>
</feature>
<dbReference type="Proteomes" id="UP001341840">
    <property type="component" value="Unassembled WGS sequence"/>
</dbReference>
<dbReference type="EMBL" id="JASCZI010273981">
    <property type="protein sequence ID" value="MED6225560.1"/>
    <property type="molecule type" value="Genomic_DNA"/>
</dbReference>
<name>A0ABU6ZU66_9FABA</name>
<sequence>MPEFFKDVRPYWCFKWSLSRRVWLELMGLPIHVWSEDTFNWIVRGLVGKLVMQHDLTEGSASFSVARILIDCYQWEPILEWIVVKSEEVEFEVYVKEYGEEVMSKQTHLDGISKSSGCCSTCRTPEAREEAVEVSTEVEETSMLGVGHNEKVGADSVIENVINANLCSVQRCMRESGDEANRVEEHTDQVECMGLRKLFVEREVGKISNLSDSCPFSPGCGPCTDTTHVHNEMQLGELAPEDGLDITDRSVVAGDPNKDNEDKIEVEQRKLICEKGGIFLHYESDDMLLKNLVDKIKEPKSGDDPKARKSRGRPRQKKRVVLGPSKRLFLSEGAITRARAKKLKESFRNLATLIHEEMY</sequence>
<keyword evidence="3" id="KW-1185">Reference proteome</keyword>
<proteinExistence type="predicted"/>
<evidence type="ECO:0000313" key="2">
    <source>
        <dbReference type="EMBL" id="MED6225560.1"/>
    </source>
</evidence>
<protein>
    <recommendedName>
        <fullName evidence="4">DUF4283 domain-containing protein</fullName>
    </recommendedName>
</protein>
<comment type="caution">
    <text evidence="2">The sequence shown here is derived from an EMBL/GenBank/DDBJ whole genome shotgun (WGS) entry which is preliminary data.</text>
</comment>
<evidence type="ECO:0000313" key="3">
    <source>
        <dbReference type="Proteomes" id="UP001341840"/>
    </source>
</evidence>
<feature type="compositionally biased region" description="Basic residues" evidence="1">
    <location>
        <begin position="308"/>
        <end position="318"/>
    </location>
</feature>
<evidence type="ECO:0000256" key="1">
    <source>
        <dbReference type="SAM" id="MobiDB-lite"/>
    </source>
</evidence>
<gene>
    <name evidence="2" type="ORF">PIB30_094803</name>
</gene>
<feature type="region of interest" description="Disordered" evidence="1">
    <location>
        <begin position="297"/>
        <end position="318"/>
    </location>
</feature>